<dbReference type="CDD" id="cd05403">
    <property type="entry name" value="NT_KNTase_like"/>
    <property type="match status" value="1"/>
</dbReference>
<feature type="domain" description="Adenylyltransferase AadA C-terminal" evidence="8">
    <location>
        <begin position="151"/>
        <end position="252"/>
    </location>
</feature>
<dbReference type="OrthoDB" id="7058480at2"/>
<keyword evidence="1 7" id="KW-0808">Transferase</keyword>
<dbReference type="PATRIC" id="fig|452.5.peg.2206"/>
<organism evidence="10 11">
    <name type="scientific">Legionella spiritensis</name>
    <dbReference type="NCBI Taxonomy" id="452"/>
    <lineage>
        <taxon>Bacteria</taxon>
        <taxon>Pseudomonadati</taxon>
        <taxon>Pseudomonadota</taxon>
        <taxon>Gammaproteobacteria</taxon>
        <taxon>Legionellales</taxon>
        <taxon>Legionellaceae</taxon>
        <taxon>Legionella</taxon>
    </lineage>
</organism>
<dbReference type="GO" id="GO:0009012">
    <property type="term" value="F:aminoglycoside 3''-adenylyltransferase activity"/>
    <property type="evidence" value="ECO:0007669"/>
    <property type="project" value="UniProtKB-EC"/>
</dbReference>
<feature type="domain" description="Polymerase beta nucleotidyltransferase" evidence="9">
    <location>
        <begin position="26"/>
        <end position="71"/>
    </location>
</feature>
<evidence type="ECO:0000313" key="11">
    <source>
        <dbReference type="Proteomes" id="UP000054877"/>
    </source>
</evidence>
<dbReference type="GO" id="GO:0046677">
    <property type="term" value="P:response to antibiotic"/>
    <property type="evidence" value="ECO:0007669"/>
    <property type="project" value="UniProtKB-KW"/>
</dbReference>
<comment type="caution">
    <text evidence="10">The sequence shown here is derived from an EMBL/GenBank/DDBJ whole genome shotgun (WGS) entry which is preliminary data.</text>
</comment>
<proteinExistence type="predicted"/>
<evidence type="ECO:0000256" key="7">
    <source>
        <dbReference type="PIRNR" id="PIRNR000819"/>
    </source>
</evidence>
<dbReference type="Pfam" id="PF13427">
    <property type="entry name" value="AadA_C"/>
    <property type="match status" value="1"/>
</dbReference>
<dbReference type="InterPro" id="IPR043519">
    <property type="entry name" value="NT_sf"/>
</dbReference>
<dbReference type="GO" id="GO:0070566">
    <property type="term" value="F:adenylyltransferase activity"/>
    <property type="evidence" value="ECO:0007669"/>
    <property type="project" value="InterPro"/>
</dbReference>
<evidence type="ECO:0000259" key="8">
    <source>
        <dbReference type="Pfam" id="PF13427"/>
    </source>
</evidence>
<comment type="catalytic activity">
    <reaction evidence="6 7">
        <text>streptomycin + ATP = 3''-O-adenylylstreptomycin + diphosphate</text>
        <dbReference type="Rhea" id="RHEA:20245"/>
        <dbReference type="ChEBI" id="CHEBI:30616"/>
        <dbReference type="ChEBI" id="CHEBI:33019"/>
        <dbReference type="ChEBI" id="CHEBI:58007"/>
        <dbReference type="ChEBI" id="CHEBI:58605"/>
        <dbReference type="EC" id="2.7.7.47"/>
    </reaction>
</comment>
<dbReference type="PIRSF" id="PIRSF000819">
    <property type="entry name" value="Streptomycin_3-adenylyltransf"/>
    <property type="match status" value="1"/>
</dbReference>
<dbReference type="EMBL" id="LNYX01000030">
    <property type="protein sequence ID" value="KTD62151.1"/>
    <property type="molecule type" value="Genomic_DNA"/>
</dbReference>
<dbReference type="InterPro" id="IPR025184">
    <property type="entry name" value="AadA_C"/>
</dbReference>
<keyword evidence="7" id="KW-0067">ATP-binding</keyword>
<dbReference type="RefSeq" id="WP_058483920.1">
    <property type="nucleotide sequence ID" value="NZ_CAAAII010000004.1"/>
</dbReference>
<keyword evidence="11" id="KW-1185">Reference proteome</keyword>
<dbReference type="Pfam" id="PF18765">
    <property type="entry name" value="Polbeta"/>
    <property type="match status" value="1"/>
</dbReference>
<reference evidence="10 11" key="1">
    <citation type="submission" date="2015-11" db="EMBL/GenBank/DDBJ databases">
        <title>Genomic analysis of 38 Legionella species identifies large and diverse effector repertoires.</title>
        <authorList>
            <person name="Burstein D."/>
            <person name="Amaro F."/>
            <person name="Zusman T."/>
            <person name="Lifshitz Z."/>
            <person name="Cohen O."/>
            <person name="Gilbert J.A."/>
            <person name="Pupko T."/>
            <person name="Shuman H.A."/>
            <person name="Segal G."/>
        </authorList>
    </citation>
    <scope>NUCLEOTIDE SEQUENCE [LARGE SCALE GENOMIC DNA]</scope>
    <source>
        <strain evidence="10 11">Mt.St.Helens-9</strain>
    </source>
</reference>
<keyword evidence="7" id="KW-0547">Nucleotide-binding</keyword>
<comment type="catalytic activity">
    <reaction evidence="5 7">
        <text>spectinomycin + ATP = 9-O-adenylylspectinomycin + diphosphate</text>
        <dbReference type="Rhea" id="RHEA:63228"/>
        <dbReference type="ChEBI" id="CHEBI:30616"/>
        <dbReference type="ChEBI" id="CHEBI:33019"/>
        <dbReference type="ChEBI" id="CHEBI:146260"/>
        <dbReference type="ChEBI" id="CHEBI:146261"/>
    </reaction>
</comment>
<evidence type="ECO:0000256" key="1">
    <source>
        <dbReference type="ARBA" id="ARBA00022679"/>
    </source>
</evidence>
<protein>
    <recommendedName>
        <fullName evidence="4 7">Aminoglycoside (3'') (9) adenylyltransferase</fullName>
        <ecNumber evidence="3 7">2.7.7.47</ecNumber>
    </recommendedName>
</protein>
<evidence type="ECO:0000256" key="2">
    <source>
        <dbReference type="ARBA" id="ARBA00023251"/>
    </source>
</evidence>
<dbReference type="NCBIfam" id="NF010309">
    <property type="entry name" value="PRK13746.1"/>
    <property type="match status" value="1"/>
</dbReference>
<dbReference type="Gene3D" id="3.30.460.10">
    <property type="entry name" value="Beta Polymerase, domain 2"/>
    <property type="match status" value="1"/>
</dbReference>
<evidence type="ECO:0000256" key="6">
    <source>
        <dbReference type="ARBA" id="ARBA00048566"/>
    </source>
</evidence>
<dbReference type="InterPro" id="IPR024172">
    <property type="entry name" value="AadA/Aad9"/>
</dbReference>
<gene>
    <name evidence="10" type="primary">ant1</name>
    <name evidence="10" type="ORF">Lspi_2001</name>
</gene>
<accession>A0A0W0YZ55</accession>
<name>A0A0W0YZ55_LEGSP</name>
<dbReference type="SUPFAM" id="SSF81301">
    <property type="entry name" value="Nucleotidyltransferase"/>
    <property type="match status" value="1"/>
</dbReference>
<evidence type="ECO:0000256" key="5">
    <source>
        <dbReference type="ARBA" id="ARBA00047831"/>
    </source>
</evidence>
<dbReference type="GO" id="GO:0005524">
    <property type="term" value="F:ATP binding"/>
    <property type="evidence" value="ECO:0007669"/>
    <property type="project" value="UniProtKB-KW"/>
</dbReference>
<evidence type="ECO:0000256" key="3">
    <source>
        <dbReference type="ARBA" id="ARBA00035126"/>
    </source>
</evidence>
<dbReference type="Proteomes" id="UP000054877">
    <property type="component" value="Unassembled WGS sequence"/>
</dbReference>
<dbReference type="InterPro" id="IPR041633">
    <property type="entry name" value="Polbeta"/>
</dbReference>
<keyword evidence="7 10" id="KW-0548">Nucleotidyltransferase</keyword>
<evidence type="ECO:0000256" key="4">
    <source>
        <dbReference type="ARBA" id="ARBA00035252"/>
    </source>
</evidence>
<dbReference type="STRING" id="452.Lspi_2001"/>
<dbReference type="EC" id="2.7.7.47" evidence="3 7"/>
<sequence length="273" mass="31490">MISTNEIQQQLSDCLGLLKNVFGRDLLGAYLYGSYLVGGLQKYSDIDLFVVTNRSSTTEEKIELTTQLLHISGIYMKGIKPPIEMTVVEKAAVNPWQYPPLFDFQYGEWLRQSYEMGNFESWQSQEMPDLALIITQILLKSHTLAGENPEQLLAPVPYYDFMKAMLNDLDRLTDDLEDDTRNVLLTLARIWSTLETNMIRSKPDAADWVIRRLTSKHQPVMDRAKSICIGHEEEYWDDLNESIKSCVQYMIRRINEQKLSINLKDPSNKITLA</sequence>
<keyword evidence="2 7" id="KW-0046">Antibiotic resistance</keyword>
<dbReference type="AlphaFoldDB" id="A0A0W0YZ55"/>
<evidence type="ECO:0000313" key="10">
    <source>
        <dbReference type="EMBL" id="KTD62151.1"/>
    </source>
</evidence>
<evidence type="ECO:0000259" key="9">
    <source>
        <dbReference type="Pfam" id="PF18765"/>
    </source>
</evidence>